<proteinExistence type="predicted"/>
<organism evidence="1 2">
    <name type="scientific">Alteromonas marina</name>
    <dbReference type="NCBI Taxonomy" id="203795"/>
    <lineage>
        <taxon>Bacteria</taxon>
        <taxon>Pseudomonadati</taxon>
        <taxon>Pseudomonadota</taxon>
        <taxon>Gammaproteobacteria</taxon>
        <taxon>Alteromonadales</taxon>
        <taxon>Alteromonadaceae</taxon>
        <taxon>Alteromonas/Salinimonas group</taxon>
        <taxon>Alteromonas</taxon>
    </lineage>
</organism>
<dbReference type="AlphaFoldDB" id="A0A0B3XYQ6"/>
<reference evidence="1 2" key="1">
    <citation type="submission" date="2014-12" db="EMBL/GenBank/DDBJ databases">
        <title>Genome sequencing of Alteromonas marina AD001.</title>
        <authorList>
            <person name="Adrian T.G.S."/>
            <person name="Chan K.G."/>
        </authorList>
    </citation>
    <scope>NUCLEOTIDE SEQUENCE [LARGE SCALE GENOMIC DNA]</scope>
    <source>
        <strain evidence="1 2">AD001</strain>
    </source>
</reference>
<evidence type="ECO:0000313" key="1">
    <source>
        <dbReference type="EMBL" id="KHT44688.1"/>
    </source>
</evidence>
<name>A0A0B3XYQ6_9ALTE</name>
<dbReference type="RefSeq" id="WP_039223566.1">
    <property type="nucleotide sequence ID" value="NZ_JWLW01000066.1"/>
</dbReference>
<gene>
    <name evidence="1" type="ORF">RJ41_17710</name>
</gene>
<protein>
    <submittedName>
        <fullName evidence="1">Uncharacterized protein</fullName>
    </submittedName>
</protein>
<dbReference type="EMBL" id="JWLW01000066">
    <property type="protein sequence ID" value="KHT44688.1"/>
    <property type="molecule type" value="Genomic_DNA"/>
</dbReference>
<keyword evidence="2" id="KW-1185">Reference proteome</keyword>
<sequence length="161" mass="18112">MASLQRTLVNLEMLSDDINALHVDALNTHAHIKLLHNVLNELKNAEQFVALETEASFQKSLSGSLFENIFERKRMVGVYIKLVGYVITAWEATNKANAIISENFDSSADKRLELLQVKAIKAKSQLKTVASAMGKEDYAKFIQTLGLSAQEWQWGTLRARF</sequence>
<comment type="caution">
    <text evidence="1">The sequence shown here is derived from an EMBL/GenBank/DDBJ whole genome shotgun (WGS) entry which is preliminary data.</text>
</comment>
<dbReference type="OrthoDB" id="6332324at2"/>
<dbReference type="Proteomes" id="UP000031197">
    <property type="component" value="Unassembled WGS sequence"/>
</dbReference>
<accession>A0A0B3XYQ6</accession>
<evidence type="ECO:0000313" key="2">
    <source>
        <dbReference type="Proteomes" id="UP000031197"/>
    </source>
</evidence>